<feature type="coiled-coil region" evidence="6">
    <location>
        <begin position="96"/>
        <end position="123"/>
    </location>
</feature>
<dbReference type="GO" id="GO:0008360">
    <property type="term" value="P:regulation of cell shape"/>
    <property type="evidence" value="ECO:0007669"/>
    <property type="project" value="UniProtKB-KW"/>
</dbReference>
<keyword evidence="6" id="KW-0175">Coiled coil</keyword>
<keyword evidence="3 5" id="KW-0133">Cell shape</keyword>
<name>A0A315E876_9BURK</name>
<dbReference type="GO" id="GO:0005886">
    <property type="term" value="C:plasma membrane"/>
    <property type="evidence" value="ECO:0007669"/>
    <property type="project" value="TreeGrafter"/>
</dbReference>
<proteinExistence type="inferred from homology"/>
<evidence type="ECO:0000256" key="4">
    <source>
        <dbReference type="ARBA" id="ARBA00032089"/>
    </source>
</evidence>
<evidence type="ECO:0000256" key="2">
    <source>
        <dbReference type="ARBA" id="ARBA00013855"/>
    </source>
</evidence>
<dbReference type="RefSeq" id="WP_108312106.1">
    <property type="nucleotide sequence ID" value="NZ_NESN01000002.1"/>
</dbReference>
<dbReference type="Pfam" id="PF04085">
    <property type="entry name" value="MreC"/>
    <property type="match status" value="1"/>
</dbReference>
<reference evidence="9 10" key="1">
    <citation type="submission" date="2017-04" db="EMBL/GenBank/DDBJ databases">
        <title>Unexpected and diverse lifestyles within the genus Limnohabitans.</title>
        <authorList>
            <person name="Kasalicky V."/>
            <person name="Mehrshad M."/>
            <person name="Andrei S.-A."/>
            <person name="Salcher M."/>
            <person name="Kratochvilova H."/>
            <person name="Simek K."/>
            <person name="Ghai R."/>
        </authorList>
    </citation>
    <scope>NUCLEOTIDE SEQUENCE [LARGE SCALE GENOMIC DNA]</scope>
    <source>
        <strain evidence="9 10">II-B4</strain>
    </source>
</reference>
<dbReference type="NCBIfam" id="TIGR00219">
    <property type="entry name" value="mreC"/>
    <property type="match status" value="1"/>
</dbReference>
<protein>
    <recommendedName>
        <fullName evidence="2 5">Cell shape-determining protein MreC</fullName>
    </recommendedName>
    <alternativeName>
        <fullName evidence="4 5">Cell shape protein MreC</fullName>
    </alternativeName>
</protein>
<dbReference type="AlphaFoldDB" id="A0A315E876"/>
<dbReference type="PANTHER" id="PTHR34138:SF1">
    <property type="entry name" value="CELL SHAPE-DETERMINING PROTEIN MREC"/>
    <property type="match status" value="1"/>
</dbReference>
<organism evidence="9 10">
    <name type="scientific">Limnohabitans parvus II-B4</name>
    <dbReference type="NCBI Taxonomy" id="1293052"/>
    <lineage>
        <taxon>Bacteria</taxon>
        <taxon>Pseudomonadati</taxon>
        <taxon>Pseudomonadota</taxon>
        <taxon>Betaproteobacteria</taxon>
        <taxon>Burkholderiales</taxon>
        <taxon>Comamonadaceae</taxon>
        <taxon>Limnohabitans</taxon>
    </lineage>
</organism>
<comment type="similarity">
    <text evidence="1 5">Belongs to the MreC family.</text>
</comment>
<feature type="region of interest" description="Disordered" evidence="7">
    <location>
        <begin position="284"/>
        <end position="317"/>
    </location>
</feature>
<comment type="caution">
    <text evidence="9">The sequence shown here is derived from an EMBL/GenBank/DDBJ whole genome shotgun (WGS) entry which is preliminary data.</text>
</comment>
<feature type="compositionally biased region" description="Low complexity" evidence="7">
    <location>
        <begin position="303"/>
        <end position="317"/>
    </location>
</feature>
<dbReference type="InterPro" id="IPR042177">
    <property type="entry name" value="Cell/Rod_1"/>
</dbReference>
<comment type="function">
    <text evidence="5">Involved in formation and maintenance of cell shape.</text>
</comment>
<evidence type="ECO:0000256" key="7">
    <source>
        <dbReference type="SAM" id="MobiDB-lite"/>
    </source>
</evidence>
<evidence type="ECO:0000256" key="6">
    <source>
        <dbReference type="SAM" id="Coils"/>
    </source>
</evidence>
<accession>A0A315E876</accession>
<dbReference type="PIRSF" id="PIRSF038471">
    <property type="entry name" value="MreC"/>
    <property type="match status" value="1"/>
</dbReference>
<dbReference type="Proteomes" id="UP000250790">
    <property type="component" value="Unassembled WGS sequence"/>
</dbReference>
<dbReference type="InterPro" id="IPR007221">
    <property type="entry name" value="MreC"/>
</dbReference>
<evidence type="ECO:0000259" key="8">
    <source>
        <dbReference type="Pfam" id="PF04085"/>
    </source>
</evidence>
<evidence type="ECO:0000313" key="10">
    <source>
        <dbReference type="Proteomes" id="UP000250790"/>
    </source>
</evidence>
<dbReference type="OrthoDB" id="9808025at2"/>
<dbReference type="InterPro" id="IPR055342">
    <property type="entry name" value="MreC_beta-barrel_core"/>
</dbReference>
<sequence length="317" mass="33808">MALDTLERSAPPIFRQGLSATTKLVLLALLSILLMASDHRFKISQPLRSGIAIVLAPLQWLSLQPARAVNGLGQYFGNLEEAQDAAQNFQTRTIAQAQRLQQVEQLTQENAQLRQLLDLRKQMAGPSQAVEVLYDTADPYTDRVVVDRGQIGGIVQGAAVIDAGGVVGQVTRVYPLVSEVTLLTDRDQSIPVMNARTGSRHVAMGDPSMPGGALELKFVPASTDVKQGDLLTTSGIDGVYPPGLHVGIVSQIDRRVDSSFARVHATPAAKARGRHLLVLMPVKDWPPAPAAHPEPKRNGKGRSPAPSAAPASSGAKP</sequence>
<evidence type="ECO:0000313" key="9">
    <source>
        <dbReference type="EMBL" id="PUE54120.1"/>
    </source>
</evidence>
<dbReference type="InterPro" id="IPR042175">
    <property type="entry name" value="Cell/Rod_MreC_2"/>
</dbReference>
<dbReference type="PANTHER" id="PTHR34138">
    <property type="entry name" value="CELL SHAPE-DETERMINING PROTEIN MREC"/>
    <property type="match status" value="1"/>
</dbReference>
<dbReference type="Gene3D" id="2.40.10.340">
    <property type="entry name" value="Rod shape-determining protein MreC, domain 1"/>
    <property type="match status" value="1"/>
</dbReference>
<evidence type="ECO:0000256" key="5">
    <source>
        <dbReference type="PIRNR" id="PIRNR038471"/>
    </source>
</evidence>
<evidence type="ECO:0000256" key="3">
    <source>
        <dbReference type="ARBA" id="ARBA00022960"/>
    </source>
</evidence>
<dbReference type="Gene3D" id="2.40.10.350">
    <property type="entry name" value="Rod shape-determining protein MreC, domain 2"/>
    <property type="match status" value="1"/>
</dbReference>
<keyword evidence="10" id="KW-1185">Reference proteome</keyword>
<dbReference type="EMBL" id="NESN01000002">
    <property type="protein sequence ID" value="PUE54120.1"/>
    <property type="molecule type" value="Genomic_DNA"/>
</dbReference>
<dbReference type="CDD" id="cd14686">
    <property type="entry name" value="bZIP"/>
    <property type="match status" value="1"/>
</dbReference>
<gene>
    <name evidence="9" type="ORF">B9Z37_06025</name>
</gene>
<evidence type="ECO:0000256" key="1">
    <source>
        <dbReference type="ARBA" id="ARBA00009369"/>
    </source>
</evidence>
<feature type="domain" description="Rod shape-determining protein MreC beta-barrel core" evidence="8">
    <location>
        <begin position="132"/>
        <end position="272"/>
    </location>
</feature>